<reference evidence="1 2" key="1">
    <citation type="journal article" date="2019" name="Nat. Med.">
        <title>A library of human gut bacterial isolates paired with longitudinal multiomics data enables mechanistic microbiome research.</title>
        <authorList>
            <person name="Poyet M."/>
            <person name="Groussin M."/>
            <person name="Gibbons S.M."/>
            <person name="Avila-Pacheco J."/>
            <person name="Jiang X."/>
            <person name="Kearney S.M."/>
            <person name="Perrotta A.R."/>
            <person name="Berdy B."/>
            <person name="Zhao S."/>
            <person name="Lieberman T.D."/>
            <person name="Swanson P.K."/>
            <person name="Smith M."/>
            <person name="Roesemann S."/>
            <person name="Alexander J.E."/>
            <person name="Rich S.A."/>
            <person name="Livny J."/>
            <person name="Vlamakis H."/>
            <person name="Clish C."/>
            <person name="Bullock K."/>
            <person name="Deik A."/>
            <person name="Scott J."/>
            <person name="Pierce K.A."/>
            <person name="Xavier R.J."/>
            <person name="Alm E.J."/>
        </authorList>
    </citation>
    <scope>NUCLEOTIDE SEQUENCE [LARGE SCALE GENOMIC DNA]</scope>
    <source>
        <strain evidence="1 2">BIOML-A1</strain>
    </source>
</reference>
<proteinExistence type="predicted"/>
<accession>A0A6L8T6C2</accession>
<sequence>MKFNELLEVTKDIDLEAIGVSLGKAANKSEMISCFVDGDEWVMQEVDDRQRVFEKRGKEEDIVRKVYGNIKLRIRQPK</sequence>
<dbReference type="RefSeq" id="WP_161234144.1">
    <property type="nucleotide sequence ID" value="NZ_WWVI01000053.1"/>
</dbReference>
<organism evidence="1 2">
    <name type="scientific">Blautia wexlerae</name>
    <dbReference type="NCBI Taxonomy" id="418240"/>
    <lineage>
        <taxon>Bacteria</taxon>
        <taxon>Bacillati</taxon>
        <taxon>Bacillota</taxon>
        <taxon>Clostridia</taxon>
        <taxon>Lachnospirales</taxon>
        <taxon>Lachnospiraceae</taxon>
        <taxon>Blautia</taxon>
    </lineage>
</organism>
<protein>
    <submittedName>
        <fullName evidence="1">Uncharacterized protein</fullName>
    </submittedName>
</protein>
<evidence type="ECO:0000313" key="1">
    <source>
        <dbReference type="EMBL" id="MZL34845.1"/>
    </source>
</evidence>
<comment type="caution">
    <text evidence="1">The sequence shown here is derived from an EMBL/GenBank/DDBJ whole genome shotgun (WGS) entry which is preliminary data.</text>
</comment>
<dbReference type="AlphaFoldDB" id="A0A6L8T6C2"/>
<gene>
    <name evidence="1" type="ORF">GT728_17020</name>
</gene>
<dbReference type="Proteomes" id="UP000477285">
    <property type="component" value="Unassembled WGS sequence"/>
</dbReference>
<name>A0A6L8T6C2_9FIRM</name>
<dbReference type="EMBL" id="WWVQ01000055">
    <property type="protein sequence ID" value="MZL34845.1"/>
    <property type="molecule type" value="Genomic_DNA"/>
</dbReference>
<evidence type="ECO:0000313" key="2">
    <source>
        <dbReference type="Proteomes" id="UP000477285"/>
    </source>
</evidence>